<gene>
    <name evidence="2" type="ORF">CC1G_04091</name>
</gene>
<feature type="compositionally biased region" description="Polar residues" evidence="1">
    <location>
        <begin position="685"/>
        <end position="696"/>
    </location>
</feature>
<organism evidence="2 3">
    <name type="scientific">Coprinopsis cinerea (strain Okayama-7 / 130 / ATCC MYA-4618 / FGSC 9003)</name>
    <name type="common">Inky cap fungus</name>
    <name type="synonym">Hormographiella aspergillata</name>
    <dbReference type="NCBI Taxonomy" id="240176"/>
    <lineage>
        <taxon>Eukaryota</taxon>
        <taxon>Fungi</taxon>
        <taxon>Dikarya</taxon>
        <taxon>Basidiomycota</taxon>
        <taxon>Agaricomycotina</taxon>
        <taxon>Agaricomycetes</taxon>
        <taxon>Agaricomycetidae</taxon>
        <taxon>Agaricales</taxon>
        <taxon>Agaricineae</taxon>
        <taxon>Psathyrellaceae</taxon>
        <taxon>Coprinopsis</taxon>
    </lineage>
</organism>
<dbReference type="Proteomes" id="UP000001861">
    <property type="component" value="Unassembled WGS sequence"/>
</dbReference>
<dbReference type="InParanoid" id="A8NVY1"/>
<feature type="region of interest" description="Disordered" evidence="1">
    <location>
        <begin position="1114"/>
        <end position="1140"/>
    </location>
</feature>
<feature type="compositionally biased region" description="Low complexity" evidence="1">
    <location>
        <begin position="766"/>
        <end position="779"/>
    </location>
</feature>
<feature type="compositionally biased region" description="Polar residues" evidence="1">
    <location>
        <begin position="1"/>
        <end position="24"/>
    </location>
</feature>
<evidence type="ECO:0000313" key="3">
    <source>
        <dbReference type="Proteomes" id="UP000001861"/>
    </source>
</evidence>
<evidence type="ECO:0000256" key="1">
    <source>
        <dbReference type="SAM" id="MobiDB-lite"/>
    </source>
</evidence>
<dbReference type="STRING" id="240176.A8NVY1"/>
<dbReference type="KEGG" id="cci:CC1G_04091"/>
<feature type="region of interest" description="Disordered" evidence="1">
    <location>
        <begin position="392"/>
        <end position="588"/>
    </location>
</feature>
<keyword evidence="3" id="KW-1185">Reference proteome</keyword>
<feature type="region of interest" description="Disordered" evidence="1">
    <location>
        <begin position="1008"/>
        <end position="1030"/>
    </location>
</feature>
<dbReference type="RefSeq" id="XP_001836778.2">
    <property type="nucleotide sequence ID" value="XM_001836726.2"/>
</dbReference>
<dbReference type="AlphaFoldDB" id="A8NVY1"/>
<feature type="compositionally biased region" description="Polar residues" evidence="1">
    <location>
        <begin position="780"/>
        <end position="792"/>
    </location>
</feature>
<feature type="compositionally biased region" description="Basic residues" evidence="1">
    <location>
        <begin position="127"/>
        <end position="139"/>
    </location>
</feature>
<accession>A8NVY1</accession>
<feature type="compositionally biased region" description="Low complexity" evidence="1">
    <location>
        <begin position="473"/>
        <end position="491"/>
    </location>
</feature>
<feature type="compositionally biased region" description="Low complexity" evidence="1">
    <location>
        <begin position="112"/>
        <end position="123"/>
    </location>
</feature>
<feature type="compositionally biased region" description="Polar residues" evidence="1">
    <location>
        <begin position="532"/>
        <end position="549"/>
    </location>
</feature>
<name>A8NVY1_COPC7</name>
<feature type="compositionally biased region" description="Acidic residues" evidence="1">
    <location>
        <begin position="325"/>
        <end position="342"/>
    </location>
</feature>
<dbReference type="OMA" id="QPPGNQH"/>
<evidence type="ECO:0000313" key="2">
    <source>
        <dbReference type="EMBL" id="EAU84995.2"/>
    </source>
</evidence>
<feature type="region of interest" description="Disordered" evidence="1">
    <location>
        <begin position="675"/>
        <end position="815"/>
    </location>
</feature>
<dbReference type="GeneID" id="6013330"/>
<dbReference type="EMBL" id="AACS02000004">
    <property type="protein sequence ID" value="EAU84995.2"/>
    <property type="molecule type" value="Genomic_DNA"/>
</dbReference>
<dbReference type="VEuPathDB" id="FungiDB:CC1G_04091"/>
<comment type="caution">
    <text evidence="2">The sequence shown here is derived from an EMBL/GenBank/DDBJ whole genome shotgun (WGS) entry which is preliminary data.</text>
</comment>
<feature type="region of interest" description="Disordered" evidence="1">
    <location>
        <begin position="323"/>
        <end position="378"/>
    </location>
</feature>
<proteinExistence type="predicted"/>
<feature type="compositionally biased region" description="Pro residues" evidence="1">
    <location>
        <begin position="257"/>
        <end position="266"/>
    </location>
</feature>
<reference evidence="2 3" key="1">
    <citation type="journal article" date="2010" name="Proc. Natl. Acad. Sci. U.S.A.">
        <title>Insights into evolution of multicellular fungi from the assembled chromosomes of the mushroom Coprinopsis cinerea (Coprinus cinereus).</title>
        <authorList>
            <person name="Stajich J.E."/>
            <person name="Wilke S.K."/>
            <person name="Ahren D."/>
            <person name="Au C.H."/>
            <person name="Birren B.W."/>
            <person name="Borodovsky M."/>
            <person name="Burns C."/>
            <person name="Canback B."/>
            <person name="Casselton L.A."/>
            <person name="Cheng C.K."/>
            <person name="Deng J."/>
            <person name="Dietrich F.S."/>
            <person name="Fargo D.C."/>
            <person name="Farman M.L."/>
            <person name="Gathman A.C."/>
            <person name="Goldberg J."/>
            <person name="Guigo R."/>
            <person name="Hoegger P.J."/>
            <person name="Hooker J.B."/>
            <person name="Huggins A."/>
            <person name="James T.Y."/>
            <person name="Kamada T."/>
            <person name="Kilaru S."/>
            <person name="Kodira C."/>
            <person name="Kues U."/>
            <person name="Kupfer D."/>
            <person name="Kwan H.S."/>
            <person name="Lomsadze A."/>
            <person name="Li W."/>
            <person name="Lilly W.W."/>
            <person name="Ma L.J."/>
            <person name="Mackey A.J."/>
            <person name="Manning G."/>
            <person name="Martin F."/>
            <person name="Muraguchi H."/>
            <person name="Natvig D.O."/>
            <person name="Palmerini H."/>
            <person name="Ramesh M.A."/>
            <person name="Rehmeyer C.J."/>
            <person name="Roe B.A."/>
            <person name="Shenoy N."/>
            <person name="Stanke M."/>
            <person name="Ter-Hovhannisyan V."/>
            <person name="Tunlid A."/>
            <person name="Velagapudi R."/>
            <person name="Vision T.J."/>
            <person name="Zeng Q."/>
            <person name="Zolan M.E."/>
            <person name="Pukkila P.J."/>
        </authorList>
    </citation>
    <scope>NUCLEOTIDE SEQUENCE [LARGE SCALE GENOMIC DNA]</scope>
    <source>
        <strain evidence="3">Okayama-7 / 130 / ATCC MYA-4618 / FGSC 9003</strain>
    </source>
</reference>
<feature type="region of interest" description="Disordered" evidence="1">
    <location>
        <begin position="1"/>
        <end position="223"/>
    </location>
</feature>
<feature type="compositionally biased region" description="Acidic residues" evidence="1">
    <location>
        <begin position="294"/>
        <end position="308"/>
    </location>
</feature>
<feature type="region of interest" description="Disordered" evidence="1">
    <location>
        <begin position="288"/>
        <end position="308"/>
    </location>
</feature>
<feature type="compositionally biased region" description="Polar residues" evidence="1">
    <location>
        <begin position="196"/>
        <end position="211"/>
    </location>
</feature>
<feature type="compositionally biased region" description="Polar residues" evidence="1">
    <location>
        <begin position="513"/>
        <end position="524"/>
    </location>
</feature>
<feature type="compositionally biased region" description="Basic residues" evidence="1">
    <location>
        <begin position="440"/>
        <end position="472"/>
    </location>
</feature>
<sequence length="1140" mass="124173">MSAESQSSVPASFQNPNPLVSTGASPPEENSGAEGTVVEEPRDKSAPARLIPSLTLADDAIVVHAVPVPPSNRDQEGDPSAKEKRQPDAKEDLIAQPEQDAPNRRVTRSRAQSSQTSNTSKTNLPTPKRKQPAKSKQSRRPSNDHNASEHNGVTQGSPGHVATCHDAPNSLMPALPIQGDSSSGSLTFALPLAPAVSNSTVEPSTTATDDNAPSPRTEDVPSRVLHQTSSEALGEGGSVRRVRLLVASPGLQHHPTLGPPPGPPGPEAIRRTNSLIESIEPVIRQIERDHVDSNEQEPIEVPDVLEDSSDCDDYLQVLAANVEPLIDDEAEDDCDEDDDESEHSEPNDYDRTDPFINDEPSSDHNAEDDDDDTPRKRYISRLLRLMQFTDVDLLRSSNNRPTRPRKRSRRVPSSSRSPSPSHDSAEEDEACSRQRSAAKSNKRHRERRRRDRSRRSSRSHRRSRRHTKRRRSPSSCSSSYYDSDSASSASDEYIPRRSKRSRVDGSDEVVASRRQTGPSQSQKDATPAIANSPATPSNSLATPETISVNDQKRREAIRQGKTKARDPHEDDSASPDTIVANTNDEDDPRTRDLIRRAIEESRRLWEESLYKAQLEAFSATLMSSHHAPLSVPGPSNRQLPVPSTPFSYMAAASLPTPLLTPSPVHTSNVPSIAMSKPVPPVTLPGTPSTPTASNAPNDGPNVTLKKRKGPVPRPKPLVSAAPKTKPPSRALQNPGPSTGSATSKPSPSAWVSAPSECGHSKPDVVSTTSGRQSSSSTQTPDPASSSTSSNPRRTFKDAMRGRPASSKARDLWDLPGNLPKCRPPNVCGVKPTMDRDAVLEEGYGGLENSLQPAVFTKWTKSKGPGYFVFAHWGEQCPDLYEGLLLRAVTFVRHKAMVNFCRAPTTLFTAKKQGTKKGRYHVYIGNRPAVGLLLGYLDKSQLCEPDGKELRQKFVNIIPMLGEFDMYQAAICNILHSSTLSAQLGMNALQIATRTNFALGDTRTGKSHLFSRGAREKEDDNEGDTNVRTNGFSLDNTADVPVYDLREHPDFNFSSDLDNVHKLPRWEEEIPVGSCVVVAHTVGTYLSPSTGKKHVTFNIQFVLLLALPAPVEEALSEVEDGQDDGEVADDDGDCEAVNDTD</sequence>
<protein>
    <submittedName>
        <fullName evidence="2">Uncharacterized protein</fullName>
    </submittedName>
</protein>
<dbReference type="OrthoDB" id="3063746at2759"/>
<feature type="compositionally biased region" description="Low complexity" evidence="1">
    <location>
        <begin position="411"/>
        <end position="421"/>
    </location>
</feature>
<feature type="compositionally biased region" description="Basic and acidic residues" evidence="1">
    <location>
        <begin position="550"/>
        <end position="571"/>
    </location>
</feature>
<feature type="region of interest" description="Disordered" evidence="1">
    <location>
        <begin position="249"/>
        <end position="269"/>
    </location>
</feature>
<feature type="compositionally biased region" description="Polar residues" evidence="1">
    <location>
        <begin position="730"/>
        <end position="746"/>
    </location>
</feature>
<dbReference type="HOGENOM" id="CLU_277857_0_0_1"/>
<feature type="compositionally biased region" description="Basic and acidic residues" evidence="1">
    <location>
        <begin position="343"/>
        <end position="353"/>
    </location>
</feature>
<feature type="compositionally biased region" description="Basic and acidic residues" evidence="1">
    <location>
        <begin position="73"/>
        <end position="93"/>
    </location>
</feature>